<keyword evidence="2" id="KW-1185">Reference proteome</keyword>
<organism evidence="1 2">
    <name type="scientific">Silvanigrella aquatica</name>
    <dbReference type="NCBI Taxonomy" id="1915309"/>
    <lineage>
        <taxon>Bacteria</taxon>
        <taxon>Pseudomonadati</taxon>
        <taxon>Bdellovibrionota</taxon>
        <taxon>Oligoflexia</taxon>
        <taxon>Silvanigrellales</taxon>
        <taxon>Silvanigrellaceae</taxon>
        <taxon>Silvanigrella</taxon>
    </lineage>
</organism>
<gene>
    <name evidence="1" type="ORF">AXG55_13815</name>
</gene>
<name>A0A1L4D3Y2_9BACT</name>
<dbReference type="Proteomes" id="UP000184731">
    <property type="component" value="Chromosome"/>
</dbReference>
<dbReference type="EMBL" id="CP017834">
    <property type="protein sequence ID" value="APJ04911.1"/>
    <property type="molecule type" value="Genomic_DNA"/>
</dbReference>
<evidence type="ECO:0000313" key="2">
    <source>
        <dbReference type="Proteomes" id="UP000184731"/>
    </source>
</evidence>
<dbReference type="AlphaFoldDB" id="A0A1L4D3Y2"/>
<evidence type="ECO:0000313" key="1">
    <source>
        <dbReference type="EMBL" id="APJ04911.1"/>
    </source>
</evidence>
<protein>
    <submittedName>
        <fullName evidence="1">Uncharacterized protein</fullName>
    </submittedName>
</protein>
<dbReference type="KEGG" id="saqi:AXG55_13815"/>
<sequence length="74" mass="9115">MCGKILKNILIYNLYKFFYKINFLFLNFIIQKNFLNVSCNLKRINYVFKLPVFVHNKGINYNIIFYLKDYQNFI</sequence>
<proteinExistence type="predicted"/>
<dbReference type="STRING" id="1915309.AXG55_13815"/>
<accession>A0A1L4D3Y2</accession>
<reference evidence="1 2" key="1">
    <citation type="submission" date="2016-10" db="EMBL/GenBank/DDBJ databases">
        <title>Silvanigrella aquatica sp. nov., isolated from a freshwater lake located in the Black Forest, Germany, description of Silvanigrellaceae fam. nov., Silvanigrellales ord. nov., reclassification of the order Bdellovibrionales in the class Oligoflexia, reclassification of the families Bacteriovoracaceae and Halobacteriovoraceae in the new order Bacteriovoracales ord. nov., and reclassification of the family Pseudobacteriovoracaceae in the order Oligoflexiales.</title>
        <authorList>
            <person name="Hahn M.W."/>
            <person name="Schmidt J."/>
            <person name="Koll U."/>
            <person name="Rohde M."/>
            <person name="Verbag S."/>
            <person name="Pitt A."/>
            <person name="Nakai R."/>
            <person name="Naganuma T."/>
            <person name="Lang E."/>
        </authorList>
    </citation>
    <scope>NUCLEOTIDE SEQUENCE [LARGE SCALE GENOMIC DNA]</scope>
    <source>
        <strain evidence="1 2">MWH-Nonnen-W8red</strain>
    </source>
</reference>